<reference evidence="4 7" key="2">
    <citation type="submission" date="2018-09" db="EMBL/GenBank/DDBJ databases">
        <title>Genomic epidemiology reveals two lineages of Vibrio cholerae that can cause global cholera epidemics despite absence of cholera toxin gene.</title>
        <authorList>
            <person name="Wang H."/>
            <person name="Zen W."/>
            <person name="Yu H."/>
            <person name="Zhang W."/>
            <person name="Pan J."/>
            <person name="Yang C."/>
            <person name="Cui Y."/>
        </authorList>
    </citation>
    <scope>NUCLEOTIDE SEQUENCE [LARGE SCALE GENOMIC DNA]</scope>
    <source>
        <strain evidence="4 7">00-1_S85</strain>
    </source>
</reference>
<keyword evidence="4" id="KW-0067">ATP-binding</keyword>
<dbReference type="EMBL" id="CWOW01000056">
    <property type="protein sequence ID" value="CSB21475.1"/>
    <property type="molecule type" value="Genomic_DNA"/>
</dbReference>
<reference evidence="3" key="3">
    <citation type="submission" date="2021-05" db="EMBL/GenBank/DDBJ databases">
        <authorList>
            <person name="Stine C."/>
        </authorList>
    </citation>
    <scope>NUCLEOTIDE SEQUENCE</scope>
    <source>
        <strain evidence="3">TDS0091212</strain>
    </source>
</reference>
<reference evidence="5 6" key="1">
    <citation type="submission" date="2015-07" db="EMBL/GenBank/DDBJ databases">
        <authorList>
            <consortium name="Pathogen Informatics"/>
        </authorList>
    </citation>
    <scope>NUCLEOTIDE SEQUENCE [LARGE SCALE GENOMIC DNA]</scope>
    <source>
        <strain evidence="2 5">A316</strain>
        <strain evidence="1 6">A51</strain>
    </source>
</reference>
<protein>
    <submittedName>
        <fullName evidence="4">Helicase</fullName>
    </submittedName>
</protein>
<proteinExistence type="predicted"/>
<name>A0A0H6EDC4_VIBCL</name>
<evidence type="ECO:0000313" key="3">
    <source>
        <dbReference type="EMBL" id="MBS7671853.1"/>
    </source>
</evidence>
<dbReference type="EMBL" id="JAHBND010000027">
    <property type="protein sequence ID" value="MBS7671853.1"/>
    <property type="molecule type" value="Genomic_DNA"/>
</dbReference>
<keyword evidence="4" id="KW-0378">Hydrolase</keyword>
<dbReference type="AlphaFoldDB" id="A0A0H6EDC4"/>
<dbReference type="EMBL" id="CWQY01000149">
    <property type="protein sequence ID" value="CSD54761.1"/>
    <property type="molecule type" value="Genomic_DNA"/>
</dbReference>
<keyword evidence="4" id="KW-0547">Nucleotide-binding</keyword>
<dbReference type="Proteomes" id="UP000041770">
    <property type="component" value="Unassembled WGS sequence"/>
</dbReference>
<dbReference type="KEGG" id="vcx:VAA049_1329"/>
<dbReference type="Proteomes" id="UP001196338">
    <property type="component" value="Unassembled WGS sequence"/>
</dbReference>
<evidence type="ECO:0000313" key="4">
    <source>
        <dbReference type="EMBL" id="MVD25494.1"/>
    </source>
</evidence>
<accession>A0A0H6EDC4</accession>
<dbReference type="EMBL" id="QZRB01000050">
    <property type="protein sequence ID" value="MVD25494.1"/>
    <property type="molecule type" value="Genomic_DNA"/>
</dbReference>
<evidence type="ECO:0000313" key="5">
    <source>
        <dbReference type="Proteomes" id="UP000041770"/>
    </source>
</evidence>
<dbReference type="GO" id="GO:0004386">
    <property type="term" value="F:helicase activity"/>
    <property type="evidence" value="ECO:0007669"/>
    <property type="project" value="UniProtKB-KW"/>
</dbReference>
<dbReference type="Proteomes" id="UP000044806">
    <property type="component" value="Unassembled WGS sequence"/>
</dbReference>
<evidence type="ECO:0000313" key="6">
    <source>
        <dbReference type="Proteomes" id="UP000044806"/>
    </source>
</evidence>
<dbReference type="KEGG" id="vcx:VAA049_1321"/>
<dbReference type="Proteomes" id="UP000471242">
    <property type="component" value="Unassembled WGS sequence"/>
</dbReference>
<sequence>MQGHHTREDAKTTEATEQRLLQVFKRDKELSAALGVFERKLGIPEQETVIRICYD</sequence>
<organism evidence="4 7">
    <name type="scientific">Vibrio cholerae</name>
    <dbReference type="NCBI Taxonomy" id="666"/>
    <lineage>
        <taxon>Bacteria</taxon>
        <taxon>Pseudomonadati</taxon>
        <taxon>Pseudomonadota</taxon>
        <taxon>Gammaproteobacteria</taxon>
        <taxon>Vibrionales</taxon>
        <taxon>Vibrionaceae</taxon>
        <taxon>Vibrio</taxon>
    </lineage>
</organism>
<dbReference type="KEGG" id="vcq:EN18_10560"/>
<dbReference type="RefSeq" id="WP_001161489.1">
    <property type="nucleotide sequence ID" value="NZ_AP024553.1"/>
</dbReference>
<evidence type="ECO:0000313" key="1">
    <source>
        <dbReference type="EMBL" id="CSB21475.1"/>
    </source>
</evidence>
<reference evidence="3" key="4">
    <citation type="submission" date="2023-08" db="EMBL/GenBank/DDBJ databases">
        <title>Vibrio cholerae Outbreaks in Tanzania Exemplify Founder Flush: Simultaneous Increases in Population Size and Genetic Diversity.</title>
        <authorList>
            <person name="Debes A.K."/>
            <person name="Mohammed A."/>
            <person name="Maseke I."/>
            <person name="Almeida M."/>
            <person name="Li S."/>
            <person name="Matimba H."/>
            <person name="Joachim A."/>
            <person name="Mizinduko M."/>
            <person name="Nyanga S."/>
            <person name="Kelly M."/>
            <person name="Kachwamba Y."/>
            <person name="Schaffer A.M."/>
            <person name="Nyanga A.S."/>
            <person name="Mghamba J."/>
            <person name="Mosha F.S."/>
            <person name="Sack D.A."/>
            <person name="Stine O.C."/>
        </authorList>
    </citation>
    <scope>NUCLEOTIDE SEQUENCE</scope>
    <source>
        <strain evidence="3">TDS0091212</strain>
    </source>
</reference>
<evidence type="ECO:0000313" key="7">
    <source>
        <dbReference type="Proteomes" id="UP000471242"/>
    </source>
</evidence>
<gene>
    <name evidence="4" type="ORF">D6U24_19420</name>
    <name evidence="1" type="ORF">ERS013165_03856</name>
    <name evidence="2" type="ORF">ERS013200_04365</name>
    <name evidence="3" type="ORF">KIN13_00130</name>
</gene>
<keyword evidence="4" id="KW-0347">Helicase</keyword>
<evidence type="ECO:0000313" key="2">
    <source>
        <dbReference type="EMBL" id="CSD54761.1"/>
    </source>
</evidence>